<keyword evidence="2" id="KW-1133">Transmembrane helix</keyword>
<evidence type="ECO:0000256" key="1">
    <source>
        <dbReference type="SAM" id="MobiDB-lite"/>
    </source>
</evidence>
<organism evidence="4 5">
    <name type="scientific">Actinoalloteichus fjordicus</name>
    <dbReference type="NCBI Taxonomy" id="1612552"/>
    <lineage>
        <taxon>Bacteria</taxon>
        <taxon>Bacillati</taxon>
        <taxon>Actinomycetota</taxon>
        <taxon>Actinomycetes</taxon>
        <taxon>Pseudonocardiales</taxon>
        <taxon>Pseudonocardiaceae</taxon>
        <taxon>Actinoalloteichus</taxon>
    </lineage>
</organism>
<evidence type="ECO:0000259" key="3">
    <source>
        <dbReference type="Pfam" id="PF03703"/>
    </source>
</evidence>
<evidence type="ECO:0000313" key="4">
    <source>
        <dbReference type="EMBL" id="APU13407.1"/>
    </source>
</evidence>
<feature type="compositionally biased region" description="Polar residues" evidence="1">
    <location>
        <begin position="11"/>
        <end position="20"/>
    </location>
</feature>
<evidence type="ECO:0000256" key="2">
    <source>
        <dbReference type="SAM" id="Phobius"/>
    </source>
</evidence>
<sequence length="187" mass="20473">MSRAAIRQGEAVTSTETGAGNATPLREVRLRPPEHRVSSKAIIWWTLRCVFGWIVVIAPLLVGHFLWTDPPIPLDLTSAVAGAVAVLHVAVMPTWRYRVHRWELSEHAVYTQSGWLNQEWRVAPASRIQTVDTERGPLQQLLGLSTVTVTTASAAGPLQITGLDRDQGIRIVEELTATTEANPGDAT</sequence>
<evidence type="ECO:0000313" key="5">
    <source>
        <dbReference type="Proteomes" id="UP000185511"/>
    </source>
</evidence>
<keyword evidence="2" id="KW-0812">Transmembrane</keyword>
<reference evidence="5" key="1">
    <citation type="submission" date="2016-06" db="EMBL/GenBank/DDBJ databases">
        <title>Complete genome sequence of Actinoalloteichus fjordicus DSM 46855 (=ADI127-17), type strain of the new species Actinoalloteichus fjordicus.</title>
        <authorList>
            <person name="Ruckert C."/>
            <person name="Nouioui I."/>
            <person name="Willmese J."/>
            <person name="van Wezel G."/>
            <person name="Klenk H.-P."/>
            <person name="Kalinowski J."/>
            <person name="Zotchev S.B."/>
        </authorList>
    </citation>
    <scope>NUCLEOTIDE SEQUENCE [LARGE SCALE GENOMIC DNA]</scope>
    <source>
        <strain evidence="5">ADI127-7</strain>
    </source>
</reference>
<keyword evidence="5" id="KW-1185">Reference proteome</keyword>
<feature type="region of interest" description="Disordered" evidence="1">
    <location>
        <begin position="1"/>
        <end position="26"/>
    </location>
</feature>
<gene>
    <name evidence="4" type="ORF">UA74_06680</name>
</gene>
<feature type="transmembrane region" description="Helical" evidence="2">
    <location>
        <begin position="41"/>
        <end position="66"/>
    </location>
</feature>
<protein>
    <recommendedName>
        <fullName evidence="3">YdbS-like PH domain-containing protein</fullName>
    </recommendedName>
</protein>
<accession>A0AAC9L961</accession>
<dbReference type="PANTHER" id="PTHR34473:SF3">
    <property type="entry name" value="TRANSMEMBRANE PROTEIN-RELATED"/>
    <property type="match status" value="1"/>
</dbReference>
<dbReference type="Pfam" id="PF03703">
    <property type="entry name" value="bPH_2"/>
    <property type="match status" value="1"/>
</dbReference>
<dbReference type="AlphaFoldDB" id="A0AAC9L961"/>
<dbReference type="EMBL" id="CP016076">
    <property type="protein sequence ID" value="APU13407.1"/>
    <property type="molecule type" value="Genomic_DNA"/>
</dbReference>
<dbReference type="InterPro" id="IPR005182">
    <property type="entry name" value="YdbS-like_PH"/>
</dbReference>
<dbReference type="PANTHER" id="PTHR34473">
    <property type="entry name" value="UPF0699 TRANSMEMBRANE PROTEIN YDBS"/>
    <property type="match status" value="1"/>
</dbReference>
<dbReference type="Proteomes" id="UP000185511">
    <property type="component" value="Chromosome"/>
</dbReference>
<name>A0AAC9L961_9PSEU</name>
<proteinExistence type="predicted"/>
<keyword evidence="2" id="KW-0472">Membrane</keyword>
<dbReference type="KEGG" id="acad:UA74_06680"/>
<feature type="transmembrane region" description="Helical" evidence="2">
    <location>
        <begin position="72"/>
        <end position="91"/>
    </location>
</feature>
<feature type="domain" description="YdbS-like PH" evidence="3">
    <location>
        <begin position="97"/>
        <end position="173"/>
    </location>
</feature>